<sequence length="80" mass="8555">MLLTARDGAQAELVERLTTGKDGVFSGRLPSFTALPPGTPVEITYPGGLGYAPCATRVTVNQKPRIWTMKPSTDGNAYPF</sequence>
<keyword evidence="2" id="KW-1185">Reference proteome</keyword>
<dbReference type="Proteomes" id="UP000640052">
    <property type="component" value="Unassembled WGS sequence"/>
</dbReference>
<protein>
    <submittedName>
        <fullName evidence="1">Uncharacterized protein</fullName>
    </submittedName>
</protein>
<dbReference type="RefSeq" id="WP_204044350.1">
    <property type="nucleotide sequence ID" value="NZ_BOOA01000061.1"/>
</dbReference>
<dbReference type="EMBL" id="BOOA01000061">
    <property type="protein sequence ID" value="GIH27702.1"/>
    <property type="molecule type" value="Genomic_DNA"/>
</dbReference>
<gene>
    <name evidence="1" type="ORF">Aph01nite_60120</name>
</gene>
<name>A0A919QK82_9ACTN</name>
<reference evidence="1" key="1">
    <citation type="submission" date="2021-01" db="EMBL/GenBank/DDBJ databases">
        <title>Whole genome shotgun sequence of Acrocarpospora phusangensis NBRC 108782.</title>
        <authorList>
            <person name="Komaki H."/>
            <person name="Tamura T."/>
        </authorList>
    </citation>
    <scope>NUCLEOTIDE SEQUENCE</scope>
    <source>
        <strain evidence="1">NBRC 108782</strain>
    </source>
</reference>
<comment type="caution">
    <text evidence="1">The sequence shown here is derived from an EMBL/GenBank/DDBJ whole genome shotgun (WGS) entry which is preliminary data.</text>
</comment>
<organism evidence="1 2">
    <name type="scientific">Acrocarpospora phusangensis</name>
    <dbReference type="NCBI Taxonomy" id="1070424"/>
    <lineage>
        <taxon>Bacteria</taxon>
        <taxon>Bacillati</taxon>
        <taxon>Actinomycetota</taxon>
        <taxon>Actinomycetes</taxon>
        <taxon>Streptosporangiales</taxon>
        <taxon>Streptosporangiaceae</taxon>
        <taxon>Acrocarpospora</taxon>
    </lineage>
</organism>
<dbReference type="AlphaFoldDB" id="A0A919QK82"/>
<evidence type="ECO:0000313" key="1">
    <source>
        <dbReference type="EMBL" id="GIH27702.1"/>
    </source>
</evidence>
<evidence type="ECO:0000313" key="2">
    <source>
        <dbReference type="Proteomes" id="UP000640052"/>
    </source>
</evidence>
<proteinExistence type="predicted"/>
<accession>A0A919QK82</accession>